<dbReference type="InterPro" id="IPR036390">
    <property type="entry name" value="WH_DNA-bd_sf"/>
</dbReference>
<dbReference type="GO" id="GO:0000976">
    <property type="term" value="F:transcription cis-regulatory region binding"/>
    <property type="evidence" value="ECO:0007669"/>
    <property type="project" value="TreeGrafter"/>
</dbReference>
<dbReference type="Gene3D" id="3.40.190.290">
    <property type="match status" value="1"/>
</dbReference>
<reference evidence="6 7" key="2">
    <citation type="journal article" date="2016" name="Int. J. Syst. Evol. Microbiol.">
        <title>Bacillus gobiensis sp. nov., isolated from a soil sample.</title>
        <authorList>
            <person name="Liu B."/>
            <person name="Liu G.H."/>
            <person name="Cetin S."/>
            <person name="Schumann P."/>
            <person name="Pan Z.Z."/>
            <person name="Chen Q.Q."/>
        </authorList>
    </citation>
    <scope>NUCLEOTIDE SEQUENCE [LARGE SCALE GENOMIC DNA]</scope>
    <source>
        <strain evidence="6 7">FJAT-4402</strain>
    </source>
</reference>
<dbReference type="Gene3D" id="1.10.10.10">
    <property type="entry name" value="Winged helix-like DNA-binding domain superfamily/Winged helix DNA-binding domain"/>
    <property type="match status" value="1"/>
</dbReference>
<keyword evidence="3" id="KW-0238">DNA-binding</keyword>
<name>A0A0M5JAF7_9BACI</name>
<dbReference type="OrthoDB" id="9785745at2"/>
<protein>
    <recommendedName>
        <fullName evidence="5">HTH lysR-type domain-containing protein</fullName>
    </recommendedName>
</protein>
<dbReference type="PANTHER" id="PTHR30126:SF40">
    <property type="entry name" value="HTH-TYPE TRANSCRIPTIONAL REGULATOR GLTR"/>
    <property type="match status" value="1"/>
</dbReference>
<dbReference type="PRINTS" id="PR00039">
    <property type="entry name" value="HTHLYSR"/>
</dbReference>
<keyword evidence="4" id="KW-0804">Transcription</keyword>
<keyword evidence="2" id="KW-0805">Transcription regulation</keyword>
<dbReference type="PATRIC" id="fig|1441095.3.peg.3232"/>
<dbReference type="SUPFAM" id="SSF53850">
    <property type="entry name" value="Periplasmic binding protein-like II"/>
    <property type="match status" value="1"/>
</dbReference>
<gene>
    <name evidence="6" type="ORF">AM592_14640</name>
</gene>
<proteinExistence type="inferred from homology"/>
<sequence length="294" mass="32783">MELRNLKAFHSVADCLNITKAAEKLGYSQPAVTTQIKILEREIGTNLFERVGRQIVLTPSGNIMKQYVDQMLLLLEDMTEKINETKQAVKPIIIAAPESYCIHYLPFLVADLVRQNINLQLITCSSNRVMELISQGKADIGVVAGSVSPAEFETTVLEKEDCLLVISSEVYRKNKTIDFLKTYPYISFQTTDSYKKILNDCLNQLGFLPSSIVEFESEEAIKKSVLNQTGITLLSATMAKSEIESGALHILHRFPGVITTSLLLSKNGHRPDISLAADIIRSKWLSIPAMKHVI</sequence>
<evidence type="ECO:0000256" key="3">
    <source>
        <dbReference type="ARBA" id="ARBA00023125"/>
    </source>
</evidence>
<dbReference type="SUPFAM" id="SSF46785">
    <property type="entry name" value="Winged helix' DNA-binding domain"/>
    <property type="match status" value="1"/>
</dbReference>
<feature type="domain" description="HTH lysR-type" evidence="5">
    <location>
        <begin position="1"/>
        <end position="58"/>
    </location>
</feature>
<dbReference type="PROSITE" id="PS50931">
    <property type="entry name" value="HTH_LYSR"/>
    <property type="match status" value="1"/>
</dbReference>
<organism evidence="6 7">
    <name type="scientific">Bacillus gobiensis</name>
    <dbReference type="NCBI Taxonomy" id="1441095"/>
    <lineage>
        <taxon>Bacteria</taxon>
        <taxon>Bacillati</taxon>
        <taxon>Bacillota</taxon>
        <taxon>Bacilli</taxon>
        <taxon>Bacillales</taxon>
        <taxon>Bacillaceae</taxon>
        <taxon>Bacillus</taxon>
    </lineage>
</organism>
<keyword evidence="7" id="KW-1185">Reference proteome</keyword>
<dbReference type="InterPro" id="IPR000847">
    <property type="entry name" value="LysR_HTH_N"/>
</dbReference>
<dbReference type="CDD" id="cd05466">
    <property type="entry name" value="PBP2_LTTR_substrate"/>
    <property type="match status" value="1"/>
</dbReference>
<dbReference type="InterPro" id="IPR005119">
    <property type="entry name" value="LysR_subst-bd"/>
</dbReference>
<dbReference type="InterPro" id="IPR036388">
    <property type="entry name" value="WH-like_DNA-bd_sf"/>
</dbReference>
<evidence type="ECO:0000256" key="1">
    <source>
        <dbReference type="ARBA" id="ARBA00009437"/>
    </source>
</evidence>
<evidence type="ECO:0000259" key="5">
    <source>
        <dbReference type="PROSITE" id="PS50931"/>
    </source>
</evidence>
<dbReference type="STRING" id="1441095.AM592_14640"/>
<dbReference type="Pfam" id="PF00126">
    <property type="entry name" value="HTH_1"/>
    <property type="match status" value="1"/>
</dbReference>
<evidence type="ECO:0000313" key="6">
    <source>
        <dbReference type="EMBL" id="ALC82677.1"/>
    </source>
</evidence>
<dbReference type="GO" id="GO:0003700">
    <property type="term" value="F:DNA-binding transcription factor activity"/>
    <property type="evidence" value="ECO:0007669"/>
    <property type="project" value="InterPro"/>
</dbReference>
<comment type="similarity">
    <text evidence="1">Belongs to the LysR transcriptional regulatory family.</text>
</comment>
<dbReference type="AlphaFoldDB" id="A0A0M5JAF7"/>
<dbReference type="RefSeq" id="WP_053604486.1">
    <property type="nucleotide sequence ID" value="NZ_CP012600.1"/>
</dbReference>
<evidence type="ECO:0000313" key="7">
    <source>
        <dbReference type="Proteomes" id="UP000067625"/>
    </source>
</evidence>
<dbReference type="EMBL" id="CP012600">
    <property type="protein sequence ID" value="ALC82677.1"/>
    <property type="molecule type" value="Genomic_DNA"/>
</dbReference>
<accession>A0A0M5JAF7</accession>
<dbReference type="FunFam" id="1.10.10.10:FF:000001">
    <property type="entry name" value="LysR family transcriptional regulator"/>
    <property type="match status" value="1"/>
</dbReference>
<dbReference type="Pfam" id="PF03466">
    <property type="entry name" value="LysR_substrate"/>
    <property type="match status" value="1"/>
</dbReference>
<dbReference type="PANTHER" id="PTHR30126">
    <property type="entry name" value="HTH-TYPE TRANSCRIPTIONAL REGULATOR"/>
    <property type="match status" value="1"/>
</dbReference>
<evidence type="ECO:0000256" key="2">
    <source>
        <dbReference type="ARBA" id="ARBA00023015"/>
    </source>
</evidence>
<dbReference type="Proteomes" id="UP000067625">
    <property type="component" value="Chromosome"/>
</dbReference>
<evidence type="ECO:0000256" key="4">
    <source>
        <dbReference type="ARBA" id="ARBA00023163"/>
    </source>
</evidence>
<reference evidence="7" key="1">
    <citation type="submission" date="2015-08" db="EMBL/GenBank/DDBJ databases">
        <title>Genome sequencing project for genomic taxonomy and phylogenomics of Bacillus-like bacteria.</title>
        <authorList>
            <person name="Liu B."/>
            <person name="Wang J."/>
            <person name="Zhu Y."/>
            <person name="Liu G."/>
            <person name="Chen Q."/>
            <person name="Chen Z."/>
            <person name="Lan J."/>
            <person name="Che J."/>
            <person name="Ge C."/>
            <person name="Shi H."/>
            <person name="Pan Z."/>
            <person name="Liu X."/>
        </authorList>
    </citation>
    <scope>NUCLEOTIDE SEQUENCE [LARGE SCALE GENOMIC DNA]</scope>
    <source>
        <strain evidence="7">FJAT-4402</strain>
    </source>
</reference>